<evidence type="ECO:0000256" key="4">
    <source>
        <dbReference type="ARBA" id="ARBA00022989"/>
    </source>
</evidence>
<dbReference type="Pfam" id="PF07798">
    <property type="entry name" value="CCDC90-like"/>
    <property type="match status" value="1"/>
</dbReference>
<keyword evidence="3" id="KW-0812">Transmembrane</keyword>
<evidence type="ECO:0000313" key="9">
    <source>
        <dbReference type="EMBL" id="ODV90456.1"/>
    </source>
</evidence>
<keyword evidence="5 8" id="KW-0175">Coiled coil</keyword>
<dbReference type="InterPro" id="IPR024461">
    <property type="entry name" value="CCDC90-like"/>
</dbReference>
<feature type="non-terminal residue" evidence="9">
    <location>
        <position position="167"/>
    </location>
</feature>
<dbReference type="Gene3D" id="1.20.5.340">
    <property type="match status" value="1"/>
</dbReference>
<comment type="subcellular location">
    <subcellularLocation>
        <location evidence="2">Membrane</location>
    </subcellularLocation>
    <subcellularLocation>
        <location evidence="1">Mitochondrion</location>
    </subcellularLocation>
</comment>
<name>A0A1E4TFC7_9ASCO</name>
<dbReference type="OrthoDB" id="5424147at2759"/>
<dbReference type="PANTHER" id="PTHR14360">
    <property type="entry name" value="PROTEIN FMP32, MITOCHONDRIAL"/>
    <property type="match status" value="1"/>
</dbReference>
<evidence type="ECO:0000256" key="5">
    <source>
        <dbReference type="ARBA" id="ARBA00023054"/>
    </source>
</evidence>
<protein>
    <submittedName>
        <fullName evidence="9">Uncharacterized protein</fullName>
    </submittedName>
</protein>
<keyword evidence="7" id="KW-0472">Membrane</keyword>
<evidence type="ECO:0000313" key="10">
    <source>
        <dbReference type="Proteomes" id="UP000095023"/>
    </source>
</evidence>
<dbReference type="EMBL" id="KV453842">
    <property type="protein sequence ID" value="ODV90456.1"/>
    <property type="molecule type" value="Genomic_DNA"/>
</dbReference>
<dbReference type="Proteomes" id="UP000095023">
    <property type="component" value="Unassembled WGS sequence"/>
</dbReference>
<keyword evidence="6" id="KW-0496">Mitochondrion</keyword>
<evidence type="ECO:0000256" key="1">
    <source>
        <dbReference type="ARBA" id="ARBA00004173"/>
    </source>
</evidence>
<evidence type="ECO:0000256" key="6">
    <source>
        <dbReference type="ARBA" id="ARBA00023128"/>
    </source>
</evidence>
<feature type="coiled-coil region" evidence="8">
    <location>
        <begin position="74"/>
        <end position="101"/>
    </location>
</feature>
<proteinExistence type="predicted"/>
<dbReference type="GO" id="GO:0016020">
    <property type="term" value="C:membrane"/>
    <property type="evidence" value="ECO:0007669"/>
    <property type="project" value="UniProtKB-SubCell"/>
</dbReference>
<evidence type="ECO:0000256" key="8">
    <source>
        <dbReference type="SAM" id="Coils"/>
    </source>
</evidence>
<dbReference type="PANTHER" id="PTHR14360:SF12">
    <property type="entry name" value="MOZ PROTEIN REPRESENTS A CHROMATIN-ASSOCIATED ACETYLTRANSFERASE"/>
    <property type="match status" value="1"/>
</dbReference>
<dbReference type="AlphaFoldDB" id="A0A1E4TFC7"/>
<evidence type="ECO:0000256" key="2">
    <source>
        <dbReference type="ARBA" id="ARBA00004370"/>
    </source>
</evidence>
<evidence type="ECO:0000256" key="7">
    <source>
        <dbReference type="ARBA" id="ARBA00023136"/>
    </source>
</evidence>
<organism evidence="9 10">
    <name type="scientific">Tortispora caseinolytica NRRL Y-17796</name>
    <dbReference type="NCBI Taxonomy" id="767744"/>
    <lineage>
        <taxon>Eukaryota</taxon>
        <taxon>Fungi</taxon>
        <taxon>Dikarya</taxon>
        <taxon>Ascomycota</taxon>
        <taxon>Saccharomycotina</taxon>
        <taxon>Trigonopsidomycetes</taxon>
        <taxon>Trigonopsidales</taxon>
        <taxon>Trigonopsidaceae</taxon>
        <taxon>Tortispora</taxon>
    </lineage>
</organism>
<reference evidence="10" key="1">
    <citation type="submission" date="2016-02" db="EMBL/GenBank/DDBJ databases">
        <title>Comparative genomics of biotechnologically important yeasts.</title>
        <authorList>
            <consortium name="DOE Joint Genome Institute"/>
            <person name="Riley R."/>
            <person name="Haridas S."/>
            <person name="Wolfe K.H."/>
            <person name="Lopes M.R."/>
            <person name="Hittinger C.T."/>
            <person name="Goker M."/>
            <person name="Salamov A."/>
            <person name="Wisecaver J."/>
            <person name="Long T.M."/>
            <person name="Aerts A.L."/>
            <person name="Barry K."/>
            <person name="Choi C."/>
            <person name="Clum A."/>
            <person name="Coughlan A.Y."/>
            <person name="Deshpande S."/>
            <person name="Douglass A.P."/>
            <person name="Hanson S.J."/>
            <person name="Klenk H.-P."/>
            <person name="Labutti K."/>
            <person name="Lapidus A."/>
            <person name="Lindquist E."/>
            <person name="Lipzen A."/>
            <person name="Meier-Kolthoff J.P."/>
            <person name="Ohm R.A."/>
            <person name="Otillar R.P."/>
            <person name="Pangilinan J."/>
            <person name="Peng Y."/>
            <person name="Rokas A."/>
            <person name="Rosa C.A."/>
            <person name="Scheuner C."/>
            <person name="Sibirny A.A."/>
            <person name="Slot J.C."/>
            <person name="Stielow J.B."/>
            <person name="Sun H."/>
            <person name="Kurtzman C.P."/>
            <person name="Blackwell M."/>
            <person name="Jeffries T.W."/>
            <person name="Grigoriev I.V."/>
        </authorList>
    </citation>
    <scope>NUCLEOTIDE SEQUENCE [LARGE SCALE GENOMIC DNA]</scope>
    <source>
        <strain evidence="10">NRRL Y-17796</strain>
    </source>
</reference>
<keyword evidence="10" id="KW-1185">Reference proteome</keyword>
<evidence type="ECO:0000256" key="3">
    <source>
        <dbReference type="ARBA" id="ARBA00022692"/>
    </source>
</evidence>
<keyword evidence="4" id="KW-1133">Transmembrane helix</keyword>
<dbReference type="GO" id="GO:0005739">
    <property type="term" value="C:mitochondrion"/>
    <property type="evidence" value="ECO:0007669"/>
    <property type="project" value="UniProtKB-SubCell"/>
</dbReference>
<sequence>LDSFQLGEKIRHSGFTPAQAELIVQVMESNLNARLRQTFEEMLSKQELENEAYLFDAARSELYLEISSLRTTQFNEYRSQLARLRRQVENLALDIHESLQLMKSTVRMDTEDQKNANRADARVIEMKIQEINNRITTHITSELRSEIEALKWQSTRRGLFAIGGAVF</sequence>
<accession>A0A1E4TFC7</accession>
<gene>
    <name evidence="9" type="ORF">CANCADRAFT_11554</name>
</gene>
<feature type="non-terminal residue" evidence="9">
    <location>
        <position position="1"/>
    </location>
</feature>